<dbReference type="CDD" id="cd00118">
    <property type="entry name" value="LysM"/>
    <property type="match status" value="1"/>
</dbReference>
<gene>
    <name evidence="2" type="ORF">QTG54_003015</name>
</gene>
<dbReference type="Gene3D" id="3.10.350.10">
    <property type="entry name" value="LysM domain"/>
    <property type="match status" value="1"/>
</dbReference>
<evidence type="ECO:0000313" key="3">
    <source>
        <dbReference type="Proteomes" id="UP001224775"/>
    </source>
</evidence>
<evidence type="ECO:0000259" key="1">
    <source>
        <dbReference type="PROSITE" id="PS51782"/>
    </source>
</evidence>
<dbReference type="AlphaFoldDB" id="A0AAD8YHI1"/>
<name>A0AAD8YHI1_9STRA</name>
<dbReference type="PROSITE" id="PS51782">
    <property type="entry name" value="LYSM"/>
    <property type="match status" value="1"/>
</dbReference>
<evidence type="ECO:0000313" key="2">
    <source>
        <dbReference type="EMBL" id="KAK1746408.1"/>
    </source>
</evidence>
<dbReference type="Proteomes" id="UP001224775">
    <property type="component" value="Unassembled WGS sequence"/>
</dbReference>
<comment type="caution">
    <text evidence="2">The sequence shown here is derived from an EMBL/GenBank/DDBJ whole genome shotgun (WGS) entry which is preliminary data.</text>
</comment>
<sequence>MIELTTSTHGEKMYYPWNRQKIRQPKNGVSAECNFSQLSKPLPPPPNGMMWIQDATNKEWTLISVTTATAEELTVDNSAMVDDNPSAAATRGGDIVCAVPIAVQSATPLRDQNTPTTTRSGVLYHEVTETDTFQGICLRYKVTPVELRRANRMMGTNLKLAPSKLVIPSNESNQKRNVLLEPTKEEKIASLVKEVSRVTKLSYSEARAYLELADWDLGCAIGNVKEGF</sequence>
<proteinExistence type="predicted"/>
<dbReference type="EMBL" id="JATAAI010000004">
    <property type="protein sequence ID" value="KAK1746408.1"/>
    <property type="molecule type" value="Genomic_DNA"/>
</dbReference>
<organism evidence="2 3">
    <name type="scientific">Skeletonema marinoi</name>
    <dbReference type="NCBI Taxonomy" id="267567"/>
    <lineage>
        <taxon>Eukaryota</taxon>
        <taxon>Sar</taxon>
        <taxon>Stramenopiles</taxon>
        <taxon>Ochrophyta</taxon>
        <taxon>Bacillariophyta</taxon>
        <taxon>Coscinodiscophyceae</taxon>
        <taxon>Thalassiosirophycidae</taxon>
        <taxon>Thalassiosirales</taxon>
        <taxon>Skeletonemataceae</taxon>
        <taxon>Skeletonema</taxon>
        <taxon>Skeletonema marinoi-dohrnii complex</taxon>
    </lineage>
</organism>
<feature type="domain" description="LysM" evidence="1">
    <location>
        <begin position="123"/>
        <end position="167"/>
    </location>
</feature>
<protein>
    <recommendedName>
        <fullName evidence="1">LysM domain-containing protein</fullName>
    </recommendedName>
</protein>
<dbReference type="PANTHER" id="PTHR20932">
    <property type="entry name" value="LYSM AND PUTATIVE PEPTIDOGLYCAN-BINDING DOMAIN-CONTAINING PROTEIN"/>
    <property type="match status" value="1"/>
</dbReference>
<dbReference type="PANTHER" id="PTHR20932:SF8">
    <property type="entry name" value="LD22649P"/>
    <property type="match status" value="1"/>
</dbReference>
<dbReference type="InterPro" id="IPR036779">
    <property type="entry name" value="LysM_dom_sf"/>
</dbReference>
<dbReference type="InterPro" id="IPR018392">
    <property type="entry name" value="LysM"/>
</dbReference>
<dbReference type="InterPro" id="IPR045030">
    <property type="entry name" value="LYSM1-4"/>
</dbReference>
<reference evidence="2" key="1">
    <citation type="submission" date="2023-06" db="EMBL/GenBank/DDBJ databases">
        <title>Survivors Of The Sea: Transcriptome response of Skeletonema marinoi to long-term dormancy.</title>
        <authorList>
            <person name="Pinder M.I.M."/>
            <person name="Kourtchenko O."/>
            <person name="Robertson E.K."/>
            <person name="Larsson T."/>
            <person name="Maumus F."/>
            <person name="Osuna-Cruz C.M."/>
            <person name="Vancaester E."/>
            <person name="Stenow R."/>
            <person name="Vandepoele K."/>
            <person name="Ploug H."/>
            <person name="Bruchert V."/>
            <person name="Godhe A."/>
            <person name="Topel M."/>
        </authorList>
    </citation>
    <scope>NUCLEOTIDE SEQUENCE</scope>
    <source>
        <strain evidence="2">R05AC</strain>
    </source>
</reference>
<accession>A0AAD8YHI1</accession>
<keyword evidence="3" id="KW-1185">Reference proteome</keyword>